<gene>
    <name evidence="1" type="ORF">V6N12_032972</name>
</gene>
<reference evidence="1 2" key="1">
    <citation type="journal article" date="2024" name="G3 (Bethesda)">
        <title>Genome assembly of Hibiscus sabdariffa L. provides insights into metabolisms of medicinal natural products.</title>
        <authorList>
            <person name="Kim T."/>
        </authorList>
    </citation>
    <scope>NUCLEOTIDE SEQUENCE [LARGE SCALE GENOMIC DNA]</scope>
    <source>
        <strain evidence="1">TK-2024</strain>
        <tissue evidence="1">Old leaves</tissue>
    </source>
</reference>
<evidence type="ECO:0000313" key="1">
    <source>
        <dbReference type="EMBL" id="KAK8494137.1"/>
    </source>
</evidence>
<protein>
    <submittedName>
        <fullName evidence="1">Uncharacterized protein</fullName>
    </submittedName>
</protein>
<name>A0ABR2AKN5_9ROSI</name>
<dbReference type="EMBL" id="JBBPBM010000562">
    <property type="protein sequence ID" value="KAK8494137.1"/>
    <property type="molecule type" value="Genomic_DNA"/>
</dbReference>
<comment type="caution">
    <text evidence="1">The sequence shown here is derived from an EMBL/GenBank/DDBJ whole genome shotgun (WGS) entry which is preliminary data.</text>
</comment>
<keyword evidence="2" id="KW-1185">Reference proteome</keyword>
<proteinExistence type="predicted"/>
<accession>A0ABR2AKN5</accession>
<organism evidence="1 2">
    <name type="scientific">Hibiscus sabdariffa</name>
    <name type="common">roselle</name>
    <dbReference type="NCBI Taxonomy" id="183260"/>
    <lineage>
        <taxon>Eukaryota</taxon>
        <taxon>Viridiplantae</taxon>
        <taxon>Streptophyta</taxon>
        <taxon>Embryophyta</taxon>
        <taxon>Tracheophyta</taxon>
        <taxon>Spermatophyta</taxon>
        <taxon>Magnoliopsida</taxon>
        <taxon>eudicotyledons</taxon>
        <taxon>Gunneridae</taxon>
        <taxon>Pentapetalae</taxon>
        <taxon>rosids</taxon>
        <taxon>malvids</taxon>
        <taxon>Malvales</taxon>
        <taxon>Malvaceae</taxon>
        <taxon>Malvoideae</taxon>
        <taxon>Hibiscus</taxon>
    </lineage>
</organism>
<evidence type="ECO:0000313" key="2">
    <source>
        <dbReference type="Proteomes" id="UP001472677"/>
    </source>
</evidence>
<dbReference type="Proteomes" id="UP001472677">
    <property type="component" value="Unassembled WGS sequence"/>
</dbReference>
<sequence length="80" mass="9101">MNKKEEISGCFNGPEVREDVESVENFLKAWKRSKRQTPKILERTKYLGTSVAESVHPPSEASKVHVIGYVCFFHSSMVIC</sequence>